<evidence type="ECO:0000313" key="2">
    <source>
        <dbReference type="Proteomes" id="UP001373196"/>
    </source>
</evidence>
<gene>
    <name evidence="1" type="ORF">WF834_06280</name>
</gene>
<reference evidence="1" key="1">
    <citation type="submission" date="2024-03" db="EMBL/GenBank/DDBJ databases">
        <authorList>
            <person name="Plomp N."/>
            <person name="Harmsen H.J."/>
        </authorList>
    </citation>
    <scope>NUCLEOTIDE SEQUENCE</scope>
    <source>
        <strain evidence="1">HTF-128</strain>
    </source>
</reference>
<proteinExistence type="predicted"/>
<organism evidence="1 2">
    <name type="scientific">Faecalibacterium wellingii</name>
    <dbReference type="NCBI Taxonomy" id="2929491"/>
    <lineage>
        <taxon>Bacteria</taxon>
        <taxon>Bacillati</taxon>
        <taxon>Bacillota</taxon>
        <taxon>Clostridia</taxon>
        <taxon>Eubacteriales</taxon>
        <taxon>Oscillospiraceae</taxon>
        <taxon>Faecalibacterium</taxon>
    </lineage>
</organism>
<dbReference type="EMBL" id="JBBFGL010000005">
    <property type="protein sequence ID" value="MEJ5195789.1"/>
    <property type="molecule type" value="Genomic_DNA"/>
</dbReference>
<name>A0AB35Y5Q2_9FIRM</name>
<dbReference type="AlphaFoldDB" id="A0AB35Y5Q2"/>
<sequence length="123" mass="14035">MKNENAIMDRIKARIAYHANEHRHTYEIGKGVMDFLARDLLADFKAAGGLLPPVALDSDVYVIYRRKPVKAKVIFIGINVDRLFFFNVLRGNIKANFQTYQFTENDIGRSVFLTLEEAEKAVA</sequence>
<dbReference type="Proteomes" id="UP001373196">
    <property type="component" value="Unassembled WGS sequence"/>
</dbReference>
<comment type="caution">
    <text evidence="1">The sequence shown here is derived from an EMBL/GenBank/DDBJ whole genome shotgun (WGS) entry which is preliminary data.</text>
</comment>
<protein>
    <submittedName>
        <fullName evidence="1">Uncharacterized protein</fullName>
    </submittedName>
</protein>
<accession>A0AB35Y5Q2</accession>
<dbReference type="RefSeq" id="WP_339395272.1">
    <property type="nucleotide sequence ID" value="NZ_JBBFGL010000005.1"/>
</dbReference>
<evidence type="ECO:0000313" key="1">
    <source>
        <dbReference type="EMBL" id="MEJ5195789.1"/>
    </source>
</evidence>